<dbReference type="SUPFAM" id="SSF52518">
    <property type="entry name" value="Thiamin diphosphate-binding fold (THDP-binding)"/>
    <property type="match status" value="2"/>
</dbReference>
<dbReference type="InterPro" id="IPR029061">
    <property type="entry name" value="THDP-binding"/>
</dbReference>
<evidence type="ECO:0000256" key="1">
    <source>
        <dbReference type="ARBA" id="ARBA00007812"/>
    </source>
</evidence>
<dbReference type="NCBIfam" id="TIGR04377">
    <property type="entry name" value="myo_inos_iolD"/>
    <property type="match status" value="1"/>
</dbReference>
<dbReference type="Proteomes" id="UP000254236">
    <property type="component" value="Chromosome"/>
</dbReference>
<evidence type="ECO:0000256" key="2">
    <source>
        <dbReference type="ARBA" id="ARBA00023052"/>
    </source>
</evidence>
<protein>
    <submittedName>
        <fullName evidence="8">3D-(3,5/4)-trihydroxycyclohexane-1,2-dione acylhydrolase (Decyclizing)</fullName>
        <ecNumber evidence="8">3.7.1.22</ecNumber>
    </submittedName>
</protein>
<dbReference type="OrthoDB" id="3194735at2"/>
<gene>
    <name evidence="8" type="primary">iolD</name>
    <name evidence="7" type="ORF">DWV08_14555</name>
    <name evidence="8" type="ORF">DXU92_09170</name>
</gene>
<evidence type="ECO:0000259" key="4">
    <source>
        <dbReference type="Pfam" id="PF00205"/>
    </source>
</evidence>
<evidence type="ECO:0000259" key="5">
    <source>
        <dbReference type="Pfam" id="PF02775"/>
    </source>
</evidence>
<dbReference type="SUPFAM" id="SSF52467">
    <property type="entry name" value="DHS-like NAD/FAD-binding domain"/>
    <property type="match status" value="1"/>
</dbReference>
<dbReference type="EMBL" id="CP031356">
    <property type="protein sequence ID" value="AXK46708.1"/>
    <property type="molecule type" value="Genomic_DNA"/>
</dbReference>
<feature type="domain" description="Thiamine pyrophosphate enzyme central" evidence="4">
    <location>
        <begin position="240"/>
        <end position="374"/>
    </location>
</feature>
<dbReference type="EMBL" id="QSWH01000004">
    <property type="protein sequence ID" value="RRR22422.1"/>
    <property type="molecule type" value="Genomic_DNA"/>
</dbReference>
<dbReference type="GO" id="GO:0000287">
    <property type="term" value="F:magnesium ion binding"/>
    <property type="evidence" value="ECO:0007669"/>
    <property type="project" value="InterPro"/>
</dbReference>
<dbReference type="GO" id="GO:0003984">
    <property type="term" value="F:acetolactate synthase activity"/>
    <property type="evidence" value="ECO:0007669"/>
    <property type="project" value="TreeGrafter"/>
</dbReference>
<dbReference type="RefSeq" id="WP_115414455.1">
    <property type="nucleotide sequence ID" value="NZ_CP031356.1"/>
</dbReference>
<accession>A0A345YS06</accession>
<comment type="similarity">
    <text evidence="1 3">Belongs to the TPP enzyme family.</text>
</comment>
<evidence type="ECO:0000259" key="6">
    <source>
        <dbReference type="Pfam" id="PF02776"/>
    </source>
</evidence>
<feature type="domain" description="Thiamine pyrophosphate enzyme N-terminal TPP-binding" evidence="6">
    <location>
        <begin position="66"/>
        <end position="151"/>
    </location>
</feature>
<dbReference type="GO" id="GO:0009099">
    <property type="term" value="P:L-valine biosynthetic process"/>
    <property type="evidence" value="ECO:0007669"/>
    <property type="project" value="TreeGrafter"/>
</dbReference>
<dbReference type="EC" id="3.7.1.22" evidence="8"/>
<dbReference type="PANTHER" id="PTHR18968:SF9">
    <property type="entry name" value="3D-(3,5_4)-TRIHYDROXYCYCLOHEXANE-1,2-DIONE HYDROLASE"/>
    <property type="match status" value="1"/>
</dbReference>
<evidence type="ECO:0000313" key="10">
    <source>
        <dbReference type="Proteomes" id="UP000282185"/>
    </source>
</evidence>
<dbReference type="GO" id="GO:0050660">
    <property type="term" value="F:flavin adenine dinucleotide binding"/>
    <property type="evidence" value="ECO:0007669"/>
    <property type="project" value="TreeGrafter"/>
</dbReference>
<dbReference type="Gene3D" id="3.40.50.970">
    <property type="match status" value="2"/>
</dbReference>
<dbReference type="Gene3D" id="3.40.50.1220">
    <property type="entry name" value="TPP-binding domain"/>
    <property type="match status" value="1"/>
</dbReference>
<dbReference type="InterPro" id="IPR012001">
    <property type="entry name" value="Thiamin_PyroP_enz_TPP-bd_dom"/>
</dbReference>
<dbReference type="InterPro" id="IPR045229">
    <property type="entry name" value="TPP_enz"/>
</dbReference>
<keyword evidence="8" id="KW-0378">Hydrolase</keyword>
<feature type="domain" description="Thiamine pyrophosphate enzyme TPP-binding" evidence="5">
    <location>
        <begin position="437"/>
        <end position="595"/>
    </location>
</feature>
<proteinExistence type="inferred from homology"/>
<dbReference type="GO" id="GO:0005948">
    <property type="term" value="C:acetolactate synthase complex"/>
    <property type="evidence" value="ECO:0007669"/>
    <property type="project" value="TreeGrafter"/>
</dbReference>
<dbReference type="GO" id="GO:0019310">
    <property type="term" value="P:inositol catabolic process"/>
    <property type="evidence" value="ECO:0007669"/>
    <property type="project" value="InterPro"/>
</dbReference>
<dbReference type="InterPro" id="IPR012000">
    <property type="entry name" value="Thiamin_PyroP_enz_cen_dom"/>
</dbReference>
<dbReference type="CDD" id="cd07035">
    <property type="entry name" value="TPP_PYR_POX_like"/>
    <property type="match status" value="1"/>
</dbReference>
<name>A0A345YS06_9MICO</name>
<dbReference type="KEGG" id="bsau:DWV08_14555"/>
<dbReference type="Pfam" id="PF02775">
    <property type="entry name" value="TPP_enzyme_C"/>
    <property type="match status" value="1"/>
</dbReference>
<dbReference type="Proteomes" id="UP000282185">
    <property type="component" value="Unassembled WGS sequence"/>
</dbReference>
<reference evidence="8 10" key="2">
    <citation type="submission" date="2018-08" db="EMBL/GenBank/DDBJ databases">
        <title>Brachybacterium saurashtrense DSM 23186.</title>
        <authorList>
            <person name="Li Y."/>
        </authorList>
    </citation>
    <scope>NUCLEOTIDE SEQUENCE [LARGE SCALE GENOMIC DNA]</scope>
    <source>
        <strain evidence="8 10">DSM 23186</strain>
    </source>
</reference>
<dbReference type="PANTHER" id="PTHR18968">
    <property type="entry name" value="THIAMINE PYROPHOSPHATE ENZYMES"/>
    <property type="match status" value="1"/>
</dbReference>
<dbReference type="AlphaFoldDB" id="A0A345YS06"/>
<evidence type="ECO:0000256" key="3">
    <source>
        <dbReference type="RuleBase" id="RU362132"/>
    </source>
</evidence>
<reference evidence="7 9" key="1">
    <citation type="submission" date="2018-07" db="EMBL/GenBank/DDBJ databases">
        <title>Brachybacterium saurashtrense DSM 23186 genome sequence.</title>
        <authorList>
            <person name="Guo L."/>
        </authorList>
    </citation>
    <scope>NUCLEOTIDE SEQUENCE [LARGE SCALE GENOMIC DNA]</scope>
    <source>
        <strain evidence="7 9">DSM 23186</strain>
    </source>
</reference>
<dbReference type="GO" id="GO:0009097">
    <property type="term" value="P:isoleucine biosynthetic process"/>
    <property type="evidence" value="ECO:0007669"/>
    <property type="project" value="TreeGrafter"/>
</dbReference>
<dbReference type="InterPro" id="IPR030817">
    <property type="entry name" value="Myo_inos_IolD"/>
</dbReference>
<organism evidence="8 10">
    <name type="scientific">Brachybacterium saurashtrense</name>
    <dbReference type="NCBI Taxonomy" id="556288"/>
    <lineage>
        <taxon>Bacteria</taxon>
        <taxon>Bacillati</taxon>
        <taxon>Actinomycetota</taxon>
        <taxon>Actinomycetes</taxon>
        <taxon>Micrococcales</taxon>
        <taxon>Dermabacteraceae</taxon>
        <taxon>Brachybacterium</taxon>
    </lineage>
</organism>
<evidence type="ECO:0000313" key="9">
    <source>
        <dbReference type="Proteomes" id="UP000254236"/>
    </source>
</evidence>
<dbReference type="Pfam" id="PF02776">
    <property type="entry name" value="TPP_enzyme_N"/>
    <property type="match status" value="1"/>
</dbReference>
<evidence type="ECO:0000313" key="7">
    <source>
        <dbReference type="EMBL" id="AXK46708.1"/>
    </source>
</evidence>
<dbReference type="GO" id="GO:0102481">
    <property type="term" value="F:3D-(3,5/4)-trihydroxycyclohexane-1,2-dione hydrolase activity"/>
    <property type="evidence" value="ECO:0007669"/>
    <property type="project" value="UniProtKB-EC"/>
</dbReference>
<dbReference type="Pfam" id="PF00205">
    <property type="entry name" value="TPP_enzyme_M"/>
    <property type="match status" value="1"/>
</dbReference>
<keyword evidence="2 3" id="KW-0786">Thiamine pyrophosphate</keyword>
<dbReference type="InterPro" id="IPR011766">
    <property type="entry name" value="TPP_enzyme_TPP-bd"/>
</dbReference>
<sequence length="642" mass="68929">MSENPTAPDRSDRPAGTVRLTVGQALVRFLAAQYSERDGVRDRLIPGAFGIFGHGNVAGLGQALLQNALEPAEGQAPMPFHMARNEQNMVHTAVAYARTKNRMQAFACTASIGPGSTNMVTGAALATIDRIPVLLLPSDIFATRAVDPVLQQLEDETGGDVSVNDAFRPVSRYFDRISRPEQLIPAALQAMRVLTDPAETGAVTLSLPQDVQAEAFDWPLEFFRERTWHVGRPVPEPAALDRAVEVIRSAQRPVVIAGGGAIYSEASEALAAFTDATSIPVLDTQAGKGALSADHPLCVGGVGATGNNAANDLAAEADVVIGVGTRYTDFTTASHTAFRNADVRFVNLNVKAFDAAKHSATMVVADARAGLDALREALAEYGAPSAHVDRARALRAEWEELVAPCFAPHDQELPAQTEIFGALNEMMGDQDIVINAAGSMPGDLQALWKARSPLQYHLEYGFSCMGYELPASLGAKMAAPESEVVAIIGDGTFQMAPQEIATIVSERVKVILVILQNHGWSSIGSLSESHGSQRFGTKYRMRDEKSGLLDGGLVPLDIPANIRSYGIDVQEVSDTEAFREAYRRAEASETATAIVVNTNLYGPNPPGNGWWDVPVSEVSTLESTREARTVYENQRVGQRHYL</sequence>
<keyword evidence="9" id="KW-1185">Reference proteome</keyword>
<dbReference type="InterPro" id="IPR029035">
    <property type="entry name" value="DHS-like_NAD/FAD-binding_dom"/>
</dbReference>
<evidence type="ECO:0000313" key="8">
    <source>
        <dbReference type="EMBL" id="RRR22422.1"/>
    </source>
</evidence>
<dbReference type="GO" id="GO:0030976">
    <property type="term" value="F:thiamine pyrophosphate binding"/>
    <property type="evidence" value="ECO:0007669"/>
    <property type="project" value="InterPro"/>
</dbReference>